<reference evidence="2" key="1">
    <citation type="journal article" date="2023" name="Front. Plant Sci.">
        <title>Chromosomal-level genome assembly of Melastoma candidum provides insights into trichome evolution.</title>
        <authorList>
            <person name="Zhong Y."/>
            <person name="Wu W."/>
            <person name="Sun C."/>
            <person name="Zou P."/>
            <person name="Liu Y."/>
            <person name="Dai S."/>
            <person name="Zhou R."/>
        </authorList>
    </citation>
    <scope>NUCLEOTIDE SEQUENCE [LARGE SCALE GENOMIC DNA]</scope>
</reference>
<dbReference type="EMBL" id="CM042884">
    <property type="protein sequence ID" value="KAI4371332.1"/>
    <property type="molecule type" value="Genomic_DNA"/>
</dbReference>
<comment type="caution">
    <text evidence="1">The sequence shown here is derived from an EMBL/GenBank/DDBJ whole genome shotgun (WGS) entry which is preliminary data.</text>
</comment>
<name>A0ACB9R5R6_9MYRT</name>
<organism evidence="1 2">
    <name type="scientific">Melastoma candidum</name>
    <dbReference type="NCBI Taxonomy" id="119954"/>
    <lineage>
        <taxon>Eukaryota</taxon>
        <taxon>Viridiplantae</taxon>
        <taxon>Streptophyta</taxon>
        <taxon>Embryophyta</taxon>
        <taxon>Tracheophyta</taxon>
        <taxon>Spermatophyta</taxon>
        <taxon>Magnoliopsida</taxon>
        <taxon>eudicotyledons</taxon>
        <taxon>Gunneridae</taxon>
        <taxon>Pentapetalae</taxon>
        <taxon>rosids</taxon>
        <taxon>malvids</taxon>
        <taxon>Myrtales</taxon>
        <taxon>Melastomataceae</taxon>
        <taxon>Melastomatoideae</taxon>
        <taxon>Melastomateae</taxon>
        <taxon>Melastoma</taxon>
    </lineage>
</organism>
<gene>
    <name evidence="1" type="ORF">MLD38_019580</name>
</gene>
<proteinExistence type="predicted"/>
<evidence type="ECO:0000313" key="1">
    <source>
        <dbReference type="EMBL" id="KAI4371332.1"/>
    </source>
</evidence>
<protein>
    <submittedName>
        <fullName evidence="1">Uncharacterized protein</fullName>
    </submittedName>
</protein>
<accession>A0ACB9R5R6</accession>
<evidence type="ECO:0000313" key="2">
    <source>
        <dbReference type="Proteomes" id="UP001057402"/>
    </source>
</evidence>
<sequence>MGRDGEYASNGLHFLFVPLMSQSHLLPFADLAKLFARHGPRVTLVLTPVNATRYRSVLDHATTHGLRIQFLTLAFPGAEFGIPDGCENLDSLPPTASVERFFDASNALERPIEDWIAEGRPDCIVSDVCFPWMREVAGRFSIPRLVFHGISCFTLLCSDRIKTYNIYEGLISDDERFRVPDFPDKIELTRAQIPTWPGNEDRLKQFKEAEITADGVMVNTFEELEGKYAEGYKKVVKRLWCVGPVSLDKDESGLADRGNKSSIDTDSCMNWLNSKDPKSVLYVCFGSLFKMAVSQSIELALGLESSNHSFILVIRKSGRGGDSRTGKLESWLRDYDFESRVGGKGLLIRGWAPQALILAHPAIAGFMTHCGWNSTVEGVSYGLPMITWPMFAEQFYNEKLIVEVLKIGVRVGAEAPANQADEDEDEVVEGIVRREDVRGAIEELMDDGEEGKARMRRAEEVGRKAKKAVGVGGSSYLNIDKVIQFVKELLNNNSPTAIP</sequence>
<dbReference type="Proteomes" id="UP001057402">
    <property type="component" value="Chromosome 5"/>
</dbReference>
<keyword evidence="2" id="KW-1185">Reference proteome</keyword>